<feature type="region of interest" description="Disordered" evidence="1">
    <location>
        <begin position="1"/>
        <end position="36"/>
    </location>
</feature>
<evidence type="ECO:0000313" key="2">
    <source>
        <dbReference type="EMBL" id="KMQ86523.1"/>
    </source>
</evidence>
<feature type="compositionally biased region" description="Basic residues" evidence="1">
    <location>
        <begin position="19"/>
        <end position="34"/>
    </location>
</feature>
<name>A0A0J7K7S9_LASNI</name>
<gene>
    <name evidence="2" type="ORF">RF55_14470</name>
</gene>
<dbReference type="AlphaFoldDB" id="A0A0J7K7S9"/>
<keyword evidence="3" id="KW-1185">Reference proteome</keyword>
<evidence type="ECO:0000256" key="1">
    <source>
        <dbReference type="SAM" id="MobiDB-lite"/>
    </source>
</evidence>
<reference evidence="2 3" key="1">
    <citation type="submission" date="2015-04" db="EMBL/GenBank/DDBJ databases">
        <title>Lasius niger genome sequencing.</title>
        <authorList>
            <person name="Konorov E.A."/>
            <person name="Nikitin M.A."/>
            <person name="Kirill M.V."/>
            <person name="Chang P."/>
        </authorList>
    </citation>
    <scope>NUCLEOTIDE SEQUENCE [LARGE SCALE GENOMIC DNA]</scope>
    <source>
        <tissue evidence="2">Whole</tissue>
    </source>
</reference>
<evidence type="ECO:0000313" key="3">
    <source>
        <dbReference type="Proteomes" id="UP000036403"/>
    </source>
</evidence>
<accession>A0A0J7K7S9</accession>
<comment type="caution">
    <text evidence="2">The sequence shown here is derived from an EMBL/GenBank/DDBJ whole genome shotgun (WGS) entry which is preliminary data.</text>
</comment>
<feature type="compositionally biased region" description="Basic and acidic residues" evidence="1">
    <location>
        <begin position="7"/>
        <end position="18"/>
    </location>
</feature>
<organism evidence="2 3">
    <name type="scientific">Lasius niger</name>
    <name type="common">Black garden ant</name>
    <dbReference type="NCBI Taxonomy" id="67767"/>
    <lineage>
        <taxon>Eukaryota</taxon>
        <taxon>Metazoa</taxon>
        <taxon>Ecdysozoa</taxon>
        <taxon>Arthropoda</taxon>
        <taxon>Hexapoda</taxon>
        <taxon>Insecta</taxon>
        <taxon>Pterygota</taxon>
        <taxon>Neoptera</taxon>
        <taxon>Endopterygota</taxon>
        <taxon>Hymenoptera</taxon>
        <taxon>Apocrita</taxon>
        <taxon>Aculeata</taxon>
        <taxon>Formicoidea</taxon>
        <taxon>Formicidae</taxon>
        <taxon>Formicinae</taxon>
        <taxon>Lasius</taxon>
        <taxon>Lasius</taxon>
    </lineage>
</organism>
<proteinExistence type="predicted"/>
<dbReference type="Proteomes" id="UP000036403">
    <property type="component" value="Unassembled WGS sequence"/>
</dbReference>
<protein>
    <submittedName>
        <fullName evidence="2">Zinc finger and btb domain-containing protein 24 isoform x1</fullName>
    </submittedName>
</protein>
<sequence length="75" mass="8401">MSCSEAEVLRSRVSEMAKAKPKNKGGRPPKRKRKEYSATDVSAIFAKHPSKYELGNMSVVDIGFLITDWIMENIA</sequence>
<dbReference type="EMBL" id="LBMM01011956">
    <property type="protein sequence ID" value="KMQ86523.1"/>
    <property type="molecule type" value="Genomic_DNA"/>
</dbReference>
<dbReference type="PaxDb" id="67767-A0A0J7K7S9"/>